<sequence>MRGHVSCAVCEVVCLFSLMFYDSGTYGRPSSLCAFCLQCGGTCQSAKPLGNGIICCVILSLLSRREGTCILN</sequence>
<dbReference type="AlphaFoldDB" id="A0A6B0U2R0"/>
<evidence type="ECO:0000313" key="2">
    <source>
        <dbReference type="EMBL" id="MXU82984.1"/>
    </source>
</evidence>
<feature type="chain" id="PRO_5025405906" description="Secreted protein" evidence="1">
    <location>
        <begin position="28"/>
        <end position="72"/>
    </location>
</feature>
<feature type="signal peptide" evidence="1">
    <location>
        <begin position="1"/>
        <end position="27"/>
    </location>
</feature>
<evidence type="ECO:0008006" key="3">
    <source>
        <dbReference type="Google" id="ProtNLM"/>
    </source>
</evidence>
<dbReference type="SUPFAM" id="SSF54862">
    <property type="entry name" value="4Fe-4S ferredoxins"/>
    <property type="match status" value="1"/>
</dbReference>
<protein>
    <recommendedName>
        <fullName evidence="3">Secreted protein</fullName>
    </recommendedName>
</protein>
<evidence type="ECO:0000256" key="1">
    <source>
        <dbReference type="SAM" id="SignalP"/>
    </source>
</evidence>
<organism evidence="2">
    <name type="scientific">Ixodes ricinus</name>
    <name type="common">Common tick</name>
    <name type="synonym">Acarus ricinus</name>
    <dbReference type="NCBI Taxonomy" id="34613"/>
    <lineage>
        <taxon>Eukaryota</taxon>
        <taxon>Metazoa</taxon>
        <taxon>Ecdysozoa</taxon>
        <taxon>Arthropoda</taxon>
        <taxon>Chelicerata</taxon>
        <taxon>Arachnida</taxon>
        <taxon>Acari</taxon>
        <taxon>Parasitiformes</taxon>
        <taxon>Ixodida</taxon>
        <taxon>Ixodoidea</taxon>
        <taxon>Ixodidae</taxon>
        <taxon>Ixodinae</taxon>
        <taxon>Ixodes</taxon>
    </lineage>
</organism>
<keyword evidence="1" id="KW-0732">Signal</keyword>
<name>A0A6B0U2R0_IXORI</name>
<dbReference type="EMBL" id="GIFC01000901">
    <property type="protein sequence ID" value="MXU82984.1"/>
    <property type="molecule type" value="Transcribed_RNA"/>
</dbReference>
<reference evidence="2" key="1">
    <citation type="submission" date="2019-12" db="EMBL/GenBank/DDBJ databases">
        <title>An insight into the sialome of adult female Ixodes ricinus ticks feeding for 6 days.</title>
        <authorList>
            <person name="Perner J."/>
            <person name="Ribeiro J.M.C."/>
        </authorList>
    </citation>
    <scope>NUCLEOTIDE SEQUENCE</scope>
    <source>
        <strain evidence="2">Semi-engorged</strain>
        <tissue evidence="2">Salivary glands</tissue>
    </source>
</reference>
<accession>A0A6B0U2R0</accession>
<proteinExistence type="predicted"/>